<organism evidence="1 2">
    <name type="scientific">Ruegeria conchae</name>
    <dbReference type="NCBI Taxonomy" id="981384"/>
    <lineage>
        <taxon>Bacteria</taxon>
        <taxon>Pseudomonadati</taxon>
        <taxon>Pseudomonadota</taxon>
        <taxon>Alphaproteobacteria</taxon>
        <taxon>Rhodobacterales</taxon>
        <taxon>Roseobacteraceae</taxon>
        <taxon>Ruegeria</taxon>
    </lineage>
</organism>
<proteinExistence type="predicted"/>
<reference evidence="1 2" key="1">
    <citation type="submission" date="2018-10" db="EMBL/GenBank/DDBJ databases">
        <title>Genomic Encyclopedia of Archaeal and Bacterial Type Strains, Phase II (KMG-II): from individual species to whole genera.</title>
        <authorList>
            <person name="Goeker M."/>
        </authorList>
    </citation>
    <scope>NUCLEOTIDE SEQUENCE [LARGE SCALE GENOMIC DNA]</scope>
    <source>
        <strain evidence="1 2">DSM 29317</strain>
    </source>
</reference>
<name>A0A497ZNG5_9RHOB</name>
<protein>
    <submittedName>
        <fullName evidence="1">Uncharacterized protein</fullName>
    </submittedName>
</protein>
<gene>
    <name evidence="1" type="ORF">CLV75_2465</name>
</gene>
<dbReference type="AlphaFoldDB" id="A0A497ZNG5"/>
<sequence>MDRESLLRVIYVHNPRRPVAVVPSLRDFDLGPKKEMGREPFAQIFGHE</sequence>
<dbReference type="STRING" id="981384.GCA_000192475_01348"/>
<dbReference type="Proteomes" id="UP000271700">
    <property type="component" value="Unassembled WGS sequence"/>
</dbReference>
<evidence type="ECO:0000313" key="1">
    <source>
        <dbReference type="EMBL" id="RLK07344.1"/>
    </source>
</evidence>
<accession>A0A497ZNG5</accession>
<comment type="caution">
    <text evidence="1">The sequence shown here is derived from an EMBL/GenBank/DDBJ whole genome shotgun (WGS) entry which is preliminary data.</text>
</comment>
<evidence type="ECO:0000313" key="2">
    <source>
        <dbReference type="Proteomes" id="UP000271700"/>
    </source>
</evidence>
<dbReference type="EMBL" id="RCCT01000003">
    <property type="protein sequence ID" value="RLK07344.1"/>
    <property type="molecule type" value="Genomic_DNA"/>
</dbReference>
<keyword evidence="2" id="KW-1185">Reference proteome</keyword>